<feature type="domain" description="Peptidase M13 C-terminal" evidence="10">
    <location>
        <begin position="474"/>
        <end position="665"/>
    </location>
</feature>
<dbReference type="Gene3D" id="3.40.390.10">
    <property type="entry name" value="Collagenase (Catalytic Domain)"/>
    <property type="match status" value="1"/>
</dbReference>
<dbReference type="GO" id="GO:0016485">
    <property type="term" value="P:protein processing"/>
    <property type="evidence" value="ECO:0007669"/>
    <property type="project" value="TreeGrafter"/>
</dbReference>
<reference evidence="12 13" key="1">
    <citation type="submission" date="2016-02" db="EMBL/GenBank/DDBJ databases">
        <authorList>
            <consortium name="Pathogen Informatics"/>
        </authorList>
    </citation>
    <scope>NUCLEOTIDE SEQUENCE [LARGE SCALE GENOMIC DNA]</scope>
    <source>
        <strain evidence="12 13">SS1013</strain>
    </source>
</reference>
<evidence type="ECO:0000259" key="11">
    <source>
        <dbReference type="Pfam" id="PF05649"/>
    </source>
</evidence>
<evidence type="ECO:0000256" key="7">
    <source>
        <dbReference type="ARBA" id="ARBA00023049"/>
    </source>
</evidence>
<keyword evidence="6" id="KW-0862">Zinc</keyword>
<keyword evidence="8" id="KW-0175">Coiled coil</keyword>
<name>A0A0Z8PMP4_STRSU</name>
<comment type="cofactor">
    <cofactor evidence="1">
        <name>Zn(2+)</name>
        <dbReference type="ChEBI" id="CHEBI:29105"/>
    </cofactor>
</comment>
<dbReference type="EC" id="3.4.24.-" evidence="12"/>
<dbReference type="CDD" id="cd08662">
    <property type="entry name" value="M13"/>
    <property type="match status" value="1"/>
</dbReference>
<organism evidence="12 13">
    <name type="scientific">Streptococcus suis</name>
    <dbReference type="NCBI Taxonomy" id="1307"/>
    <lineage>
        <taxon>Bacteria</taxon>
        <taxon>Bacillati</taxon>
        <taxon>Bacillota</taxon>
        <taxon>Bacilli</taxon>
        <taxon>Lactobacillales</taxon>
        <taxon>Streptococcaceae</taxon>
        <taxon>Streptococcus</taxon>
    </lineage>
</organism>
<keyword evidence="5 12" id="KW-0378">Hydrolase</keyword>
<dbReference type="AlphaFoldDB" id="A0A0Z8PMP4"/>
<evidence type="ECO:0000259" key="10">
    <source>
        <dbReference type="Pfam" id="PF01431"/>
    </source>
</evidence>
<keyword evidence="4" id="KW-0479">Metal-binding</keyword>
<dbReference type="PROSITE" id="PS51885">
    <property type="entry name" value="NEPRILYSIN"/>
    <property type="match status" value="1"/>
</dbReference>
<evidence type="ECO:0000256" key="8">
    <source>
        <dbReference type="SAM" id="Coils"/>
    </source>
</evidence>
<evidence type="ECO:0000313" key="12">
    <source>
        <dbReference type="EMBL" id="CYW48602.1"/>
    </source>
</evidence>
<accession>A0A0Z8PMP4</accession>
<dbReference type="Pfam" id="PF01431">
    <property type="entry name" value="Peptidase_M13"/>
    <property type="match status" value="1"/>
</dbReference>
<dbReference type="InterPro" id="IPR008753">
    <property type="entry name" value="Peptidase_M13_N"/>
</dbReference>
<keyword evidence="9" id="KW-0812">Transmembrane</keyword>
<feature type="transmembrane region" description="Helical" evidence="9">
    <location>
        <begin position="7"/>
        <end position="28"/>
    </location>
</feature>
<keyword evidence="9" id="KW-1133">Transmembrane helix</keyword>
<evidence type="ECO:0000256" key="9">
    <source>
        <dbReference type="SAM" id="Phobius"/>
    </source>
</evidence>
<dbReference type="InterPro" id="IPR042089">
    <property type="entry name" value="Peptidase_M13_dom_2"/>
</dbReference>
<dbReference type="Pfam" id="PF05649">
    <property type="entry name" value="Peptidase_M13_N"/>
    <property type="match status" value="1"/>
</dbReference>
<evidence type="ECO:0000256" key="5">
    <source>
        <dbReference type="ARBA" id="ARBA00022801"/>
    </source>
</evidence>
<keyword evidence="9" id="KW-0472">Membrane</keyword>
<dbReference type="InterPro" id="IPR024079">
    <property type="entry name" value="MetalloPept_cat_dom_sf"/>
</dbReference>
<dbReference type="PANTHER" id="PTHR11733">
    <property type="entry name" value="ZINC METALLOPROTEASE FAMILY M13 NEPRILYSIN-RELATED"/>
    <property type="match status" value="1"/>
</dbReference>
<dbReference type="Gene3D" id="1.10.1380.10">
    <property type="entry name" value="Neutral endopeptidase , domain2"/>
    <property type="match status" value="1"/>
</dbReference>
<dbReference type="InterPro" id="IPR018497">
    <property type="entry name" value="Peptidase_M13_C"/>
</dbReference>
<dbReference type="PRINTS" id="PR00786">
    <property type="entry name" value="NEPRILYSIN"/>
</dbReference>
<evidence type="ECO:0000313" key="13">
    <source>
        <dbReference type="Proteomes" id="UP000069526"/>
    </source>
</evidence>
<dbReference type="PANTHER" id="PTHR11733:SF167">
    <property type="entry name" value="FI17812P1-RELATED"/>
    <property type="match status" value="1"/>
</dbReference>
<proteinExistence type="inferred from homology"/>
<dbReference type="RefSeq" id="WP_044766491.1">
    <property type="nucleotide sequence ID" value="NZ_CEIH01000019.1"/>
</dbReference>
<evidence type="ECO:0000256" key="3">
    <source>
        <dbReference type="ARBA" id="ARBA00022670"/>
    </source>
</evidence>
<dbReference type="EMBL" id="FIJK01000048">
    <property type="protein sequence ID" value="CYW48602.1"/>
    <property type="molecule type" value="Genomic_DNA"/>
</dbReference>
<dbReference type="GO" id="GO:0005886">
    <property type="term" value="C:plasma membrane"/>
    <property type="evidence" value="ECO:0007669"/>
    <property type="project" value="TreeGrafter"/>
</dbReference>
<keyword evidence="3" id="KW-0645">Protease</keyword>
<keyword evidence="7" id="KW-0482">Metalloprotease</keyword>
<dbReference type="GO" id="GO:0004222">
    <property type="term" value="F:metalloendopeptidase activity"/>
    <property type="evidence" value="ECO:0007669"/>
    <property type="project" value="InterPro"/>
</dbReference>
<sequence length="668" mass="75966">MGKKKKIILSSLGIGITAILAAGGFIYWNATKEVSFDKNATVQSNFYQAINKSWLETARIDSDMPFQSVLLERQETIFNQLSEDLTQLTQNQESLTSNDQKELVSLYQLATDFEKREKDGLAPLKEYISKLERLENFEQFLEQKKELYLDSYTLPFYISVSPDSRNSNKKIMTIGAPSAILPDTTYYEDDSSKEQILSLFKSSTLKSLKAYGYAEKEAKNLIEKTLAFDEQLVPYLMSNEEASYAANLIHITSITDLDKQTGTVLLGTFANDLVAADISEVNIENTKFIESFDKIVHPDNFELIKAWMIVNNILSNSTLLTEEFRQASSDYDLALSGTSELLPKEEVATQQAIGVFSETVSVYYGNKYFGKNAKHDVTKMIDSIMAVYKERLQNNTWLSDSTKKTAIEKLDNMNYYIGYPETVSELTSQYKIDKNSSYFDNLREISRMDLAYLLDNFSNPIDKSSWIAPAFQVNAFYAPSTNSIYFPAAILNEPMYSEKQSLAENYGGIGAVIGHEITHAFDNNGAKYDKDGNYVEWWTAEDYAAFELRTEEMVQLFDGIEIYDKKVNGKMTVSENIADAGGLSASLEALIKADPTVDKKEFFESWAKIWAQKEILQYAQLLLDVDTHSPNELRVNVQLKNMDAFYQTYQINETDAMYLPEEERVTIW</sequence>
<evidence type="ECO:0000256" key="1">
    <source>
        <dbReference type="ARBA" id="ARBA00001947"/>
    </source>
</evidence>
<evidence type="ECO:0000256" key="6">
    <source>
        <dbReference type="ARBA" id="ARBA00022833"/>
    </source>
</evidence>
<protein>
    <submittedName>
        <fullName evidence="12">Metalloendopeptidase</fullName>
        <ecNumber evidence="12">3.4.24.-</ecNumber>
    </submittedName>
</protein>
<dbReference type="GO" id="GO:0046872">
    <property type="term" value="F:metal ion binding"/>
    <property type="evidence" value="ECO:0007669"/>
    <property type="project" value="UniProtKB-KW"/>
</dbReference>
<evidence type="ECO:0000256" key="2">
    <source>
        <dbReference type="ARBA" id="ARBA00007357"/>
    </source>
</evidence>
<dbReference type="SUPFAM" id="SSF55486">
    <property type="entry name" value="Metalloproteases ('zincins'), catalytic domain"/>
    <property type="match status" value="1"/>
</dbReference>
<feature type="coiled-coil region" evidence="8">
    <location>
        <begin position="71"/>
        <end position="98"/>
    </location>
</feature>
<dbReference type="InterPro" id="IPR000718">
    <property type="entry name" value="Peptidase_M13"/>
</dbReference>
<comment type="similarity">
    <text evidence="2">Belongs to the peptidase M13 family.</text>
</comment>
<gene>
    <name evidence="12" type="primary">pepO_2</name>
    <name evidence="12" type="ORF">ERS132539_01741</name>
</gene>
<evidence type="ECO:0000256" key="4">
    <source>
        <dbReference type="ARBA" id="ARBA00022723"/>
    </source>
</evidence>
<feature type="domain" description="Peptidase M13 N-terminal" evidence="11">
    <location>
        <begin position="43"/>
        <end position="420"/>
    </location>
</feature>
<dbReference type="Proteomes" id="UP000069526">
    <property type="component" value="Unassembled WGS sequence"/>
</dbReference>